<protein>
    <recommendedName>
        <fullName evidence="6">Nuclear nucleic acid-binding protein C1D</fullName>
    </recommendedName>
</protein>
<evidence type="ECO:0000256" key="6">
    <source>
        <dbReference type="RuleBase" id="RU368003"/>
    </source>
</evidence>
<keyword evidence="6" id="KW-0238">DNA-binding</keyword>
<dbReference type="Pfam" id="PF04000">
    <property type="entry name" value="Sas10_Utp3"/>
    <property type="match status" value="1"/>
</dbReference>
<evidence type="ECO:0000313" key="7">
    <source>
        <dbReference type="EMBL" id="OMJ80958.1"/>
    </source>
</evidence>
<dbReference type="InterPro" id="IPR011082">
    <property type="entry name" value="Exosome-assoc_fac/DNA_repair"/>
</dbReference>
<keyword evidence="8" id="KW-1185">Reference proteome</keyword>
<dbReference type="OrthoDB" id="10261072at2759"/>
<accession>A0A1R2BVZ2</accession>
<keyword evidence="5 6" id="KW-0539">Nucleus</keyword>
<evidence type="ECO:0000256" key="5">
    <source>
        <dbReference type="ARBA" id="ARBA00023242"/>
    </source>
</evidence>
<dbReference type="GO" id="GO:0005737">
    <property type="term" value="C:cytoplasm"/>
    <property type="evidence" value="ECO:0007669"/>
    <property type="project" value="UniProtKB-SubCell"/>
</dbReference>
<gene>
    <name evidence="7" type="ORF">SteCoe_18665</name>
</gene>
<dbReference type="GO" id="GO:0003723">
    <property type="term" value="F:RNA binding"/>
    <property type="evidence" value="ECO:0007669"/>
    <property type="project" value="UniProtKB-UniRule"/>
</dbReference>
<dbReference type="GO" id="GO:0010468">
    <property type="term" value="P:regulation of gene expression"/>
    <property type="evidence" value="ECO:0007669"/>
    <property type="project" value="TreeGrafter"/>
</dbReference>
<evidence type="ECO:0000256" key="3">
    <source>
        <dbReference type="ARBA" id="ARBA00022552"/>
    </source>
</evidence>
<dbReference type="InterPro" id="IPR007146">
    <property type="entry name" value="Sas10/Utp3/C1D"/>
</dbReference>
<dbReference type="PANTHER" id="PTHR15341:SF3">
    <property type="entry name" value="NUCLEAR NUCLEIC ACID-BINDING PROTEIN C1D"/>
    <property type="match status" value="1"/>
</dbReference>
<comment type="function">
    <text evidence="6">Plays a role in the recruitment of the exosome to pre-rRNA to mediate the 3'-5' end processing of the 5.8S rRNA.</text>
</comment>
<reference evidence="7 8" key="1">
    <citation type="submission" date="2016-11" db="EMBL/GenBank/DDBJ databases">
        <title>The macronuclear genome of Stentor coeruleus: a giant cell with tiny introns.</title>
        <authorList>
            <person name="Slabodnick M."/>
            <person name="Ruby J.G."/>
            <person name="Reiff S.B."/>
            <person name="Swart E.C."/>
            <person name="Gosai S."/>
            <person name="Prabakaran S."/>
            <person name="Witkowska E."/>
            <person name="Larue G.E."/>
            <person name="Fisher S."/>
            <person name="Freeman R.M."/>
            <person name="Gunawardena J."/>
            <person name="Chu W."/>
            <person name="Stover N.A."/>
            <person name="Gregory B.D."/>
            <person name="Nowacki M."/>
            <person name="Derisi J."/>
            <person name="Roy S.W."/>
            <person name="Marshall W.F."/>
            <person name="Sood P."/>
        </authorList>
    </citation>
    <scope>NUCLEOTIDE SEQUENCE [LARGE SCALE GENOMIC DNA]</scope>
    <source>
        <strain evidence="7">WM001</strain>
    </source>
</reference>
<dbReference type="EMBL" id="MPUH01000400">
    <property type="protein sequence ID" value="OMJ80958.1"/>
    <property type="molecule type" value="Genomic_DNA"/>
</dbReference>
<keyword evidence="6" id="KW-0963">Cytoplasm</keyword>
<proteinExistence type="inferred from homology"/>
<dbReference type="Proteomes" id="UP000187209">
    <property type="component" value="Unassembled WGS sequence"/>
</dbReference>
<dbReference type="GO" id="GO:0000178">
    <property type="term" value="C:exosome (RNase complex)"/>
    <property type="evidence" value="ECO:0007669"/>
    <property type="project" value="TreeGrafter"/>
</dbReference>
<name>A0A1R2BVZ2_9CILI</name>
<sequence>MSYLPAELKENLKSLSLSLDTLGTNLNPVFEFDSLSDLNSQLSIEDSLKLNAALAYTLHSLYYVMLKTQGKDVSEHPLKQEIERIKEYVGKVQEALTEKQQPTVRIDKPLASKLILGHIEEKARVLKGSTPLPQVGHLTWKNQLDKLLKK</sequence>
<evidence type="ECO:0000256" key="4">
    <source>
        <dbReference type="ARBA" id="ARBA00022884"/>
    </source>
</evidence>
<comment type="caution">
    <text evidence="7">The sequence shown here is derived from an EMBL/GenBank/DDBJ whole genome shotgun (WGS) entry which is preliminary data.</text>
</comment>
<dbReference type="GO" id="GO:0000460">
    <property type="term" value="P:maturation of 5.8S rRNA"/>
    <property type="evidence" value="ECO:0007669"/>
    <property type="project" value="TreeGrafter"/>
</dbReference>
<keyword evidence="4 6" id="KW-0694">RNA-binding</keyword>
<dbReference type="PANTHER" id="PTHR15341">
    <property type="entry name" value="SUN-COR STEROID HORMONE RECEPTOR CO-REPRESSOR"/>
    <property type="match status" value="1"/>
</dbReference>
<evidence type="ECO:0000256" key="2">
    <source>
        <dbReference type="ARBA" id="ARBA00009154"/>
    </source>
</evidence>
<comment type="similarity">
    <text evidence="2 6">Belongs to the C1D family.</text>
</comment>
<organism evidence="7 8">
    <name type="scientific">Stentor coeruleus</name>
    <dbReference type="NCBI Taxonomy" id="5963"/>
    <lineage>
        <taxon>Eukaryota</taxon>
        <taxon>Sar</taxon>
        <taxon>Alveolata</taxon>
        <taxon>Ciliophora</taxon>
        <taxon>Postciliodesmatophora</taxon>
        <taxon>Heterotrichea</taxon>
        <taxon>Heterotrichida</taxon>
        <taxon>Stentoridae</taxon>
        <taxon>Stentor</taxon>
    </lineage>
</organism>
<dbReference type="AlphaFoldDB" id="A0A1R2BVZ2"/>
<comment type="subunit">
    <text evidence="6">Monomer and homodimer.</text>
</comment>
<keyword evidence="3 6" id="KW-0698">rRNA processing</keyword>
<dbReference type="GO" id="GO:0003677">
    <property type="term" value="F:DNA binding"/>
    <property type="evidence" value="ECO:0007669"/>
    <property type="project" value="UniProtKB-KW"/>
</dbReference>
<evidence type="ECO:0000313" key="8">
    <source>
        <dbReference type="Proteomes" id="UP000187209"/>
    </source>
</evidence>
<comment type="subcellular location">
    <subcellularLocation>
        <location evidence="6">Cytoplasm</location>
    </subcellularLocation>
    <subcellularLocation>
        <location evidence="6">Nucleus</location>
        <location evidence="6">Nucleolus</location>
    </subcellularLocation>
    <subcellularLocation>
        <location evidence="1 6">Nucleus</location>
    </subcellularLocation>
</comment>
<evidence type="ECO:0000256" key="1">
    <source>
        <dbReference type="ARBA" id="ARBA00004123"/>
    </source>
</evidence>
<dbReference type="GO" id="GO:0005730">
    <property type="term" value="C:nucleolus"/>
    <property type="evidence" value="ECO:0007669"/>
    <property type="project" value="UniProtKB-SubCell"/>
</dbReference>